<keyword evidence="2 5" id="KW-0812">Transmembrane</keyword>
<dbReference type="SUPFAM" id="SSF144091">
    <property type="entry name" value="Rhomboid-like"/>
    <property type="match status" value="1"/>
</dbReference>
<name>A0ABQ2KSG9_9NOCA</name>
<feature type="transmembrane region" description="Helical" evidence="5">
    <location>
        <begin position="94"/>
        <end position="116"/>
    </location>
</feature>
<accession>A0ABQ2KSG9</accession>
<protein>
    <submittedName>
        <fullName evidence="6">Membrane protein</fullName>
    </submittedName>
</protein>
<evidence type="ECO:0000313" key="7">
    <source>
        <dbReference type="Proteomes" id="UP000658127"/>
    </source>
</evidence>
<evidence type="ECO:0000256" key="4">
    <source>
        <dbReference type="ARBA" id="ARBA00023136"/>
    </source>
</evidence>
<dbReference type="EMBL" id="BMNE01000006">
    <property type="protein sequence ID" value="GGN91976.1"/>
    <property type="molecule type" value="Genomic_DNA"/>
</dbReference>
<comment type="subcellular location">
    <subcellularLocation>
        <location evidence="1">Membrane</location>
        <topology evidence="1">Multi-pass membrane protein</topology>
    </subcellularLocation>
</comment>
<keyword evidence="3 5" id="KW-1133">Transmembrane helix</keyword>
<feature type="transmembrane region" description="Helical" evidence="5">
    <location>
        <begin position="55"/>
        <end position="82"/>
    </location>
</feature>
<dbReference type="InterPro" id="IPR035952">
    <property type="entry name" value="Rhomboid-like_sf"/>
</dbReference>
<evidence type="ECO:0000256" key="3">
    <source>
        <dbReference type="ARBA" id="ARBA00022989"/>
    </source>
</evidence>
<dbReference type="Proteomes" id="UP000658127">
    <property type="component" value="Unassembled WGS sequence"/>
</dbReference>
<evidence type="ECO:0000256" key="5">
    <source>
        <dbReference type="SAM" id="Phobius"/>
    </source>
</evidence>
<sequence>MAAGVWRWLRSAPGTYLWLAALAVTTVIIHRLTPEEARAWLGHRSTNLYHLGEDPVRVLIGSAFWTDGGGWFGYAVLFTIFHANAERWLGTLRWLVVAVLAHVGATYLSEGVLLWAIRNDDAPQRAMYTLDVGVSYALAGVAAVLAYRLVRPWRWWYVLGVFAVVIPPILLSRTFTDIGHGSAALIGFACYPLTRGRGGAWDPGALPRRIRRRTSSAG</sequence>
<evidence type="ECO:0000256" key="1">
    <source>
        <dbReference type="ARBA" id="ARBA00004141"/>
    </source>
</evidence>
<feature type="transmembrane region" description="Helical" evidence="5">
    <location>
        <begin position="153"/>
        <end position="171"/>
    </location>
</feature>
<comment type="caution">
    <text evidence="6">The sequence shown here is derived from an EMBL/GenBank/DDBJ whole genome shotgun (WGS) entry which is preliminary data.</text>
</comment>
<feature type="transmembrane region" description="Helical" evidence="5">
    <location>
        <begin position="16"/>
        <end position="34"/>
    </location>
</feature>
<dbReference type="InterPro" id="IPR046862">
    <property type="entry name" value="Rhomboid_2"/>
</dbReference>
<proteinExistence type="predicted"/>
<evidence type="ECO:0000313" key="6">
    <source>
        <dbReference type="EMBL" id="GGN91976.1"/>
    </source>
</evidence>
<keyword evidence="7" id="KW-1185">Reference proteome</keyword>
<gene>
    <name evidence="6" type="ORF">GCM10011610_52810</name>
</gene>
<evidence type="ECO:0000256" key="2">
    <source>
        <dbReference type="ARBA" id="ARBA00022692"/>
    </source>
</evidence>
<reference evidence="7" key="1">
    <citation type="journal article" date="2019" name="Int. J. Syst. Evol. Microbiol.">
        <title>The Global Catalogue of Microorganisms (GCM) 10K type strain sequencing project: providing services to taxonomists for standard genome sequencing and annotation.</title>
        <authorList>
            <consortium name="The Broad Institute Genomics Platform"/>
            <consortium name="The Broad Institute Genome Sequencing Center for Infectious Disease"/>
            <person name="Wu L."/>
            <person name="Ma J."/>
        </authorList>
    </citation>
    <scope>NUCLEOTIDE SEQUENCE [LARGE SCALE GENOMIC DNA]</scope>
    <source>
        <strain evidence="7">CGMCC 4.7329</strain>
    </source>
</reference>
<organism evidence="6 7">
    <name type="scientific">Nocardia rhizosphaerihabitans</name>
    <dbReference type="NCBI Taxonomy" id="1691570"/>
    <lineage>
        <taxon>Bacteria</taxon>
        <taxon>Bacillati</taxon>
        <taxon>Actinomycetota</taxon>
        <taxon>Actinomycetes</taxon>
        <taxon>Mycobacteriales</taxon>
        <taxon>Nocardiaceae</taxon>
        <taxon>Nocardia</taxon>
    </lineage>
</organism>
<keyword evidence="4 5" id="KW-0472">Membrane</keyword>
<feature type="transmembrane region" description="Helical" evidence="5">
    <location>
        <begin position="128"/>
        <end position="147"/>
    </location>
</feature>
<dbReference type="Pfam" id="PF20401">
    <property type="entry name" value="Rhomboid_2"/>
    <property type="match status" value="1"/>
</dbReference>